<protein>
    <submittedName>
        <fullName evidence="2">Uncharacterized protein</fullName>
    </submittedName>
</protein>
<feature type="region of interest" description="Disordered" evidence="1">
    <location>
        <begin position="212"/>
        <end position="234"/>
    </location>
</feature>
<dbReference type="EMBL" id="LR796366">
    <property type="protein sequence ID" value="CAB4139898.1"/>
    <property type="molecule type" value="Genomic_DNA"/>
</dbReference>
<gene>
    <name evidence="2" type="ORF">UFOVP355_53</name>
    <name evidence="3" type="ORF">UFOVP677_53</name>
</gene>
<feature type="compositionally biased region" description="Basic and acidic residues" evidence="1">
    <location>
        <begin position="70"/>
        <end position="93"/>
    </location>
</feature>
<name>A0A6J5LZQ7_9CAUD</name>
<organism evidence="2">
    <name type="scientific">uncultured Caudovirales phage</name>
    <dbReference type="NCBI Taxonomy" id="2100421"/>
    <lineage>
        <taxon>Viruses</taxon>
        <taxon>Duplodnaviria</taxon>
        <taxon>Heunggongvirae</taxon>
        <taxon>Uroviricota</taxon>
        <taxon>Caudoviricetes</taxon>
        <taxon>Peduoviridae</taxon>
        <taxon>Maltschvirus</taxon>
        <taxon>Maltschvirus maltsch</taxon>
    </lineage>
</organism>
<feature type="region of interest" description="Disordered" evidence="1">
    <location>
        <begin position="263"/>
        <end position="392"/>
    </location>
</feature>
<evidence type="ECO:0000313" key="3">
    <source>
        <dbReference type="EMBL" id="CAB4156952.1"/>
    </source>
</evidence>
<feature type="compositionally biased region" description="Basic and acidic residues" evidence="1">
    <location>
        <begin position="366"/>
        <end position="382"/>
    </location>
</feature>
<evidence type="ECO:0000256" key="1">
    <source>
        <dbReference type="SAM" id="MobiDB-lite"/>
    </source>
</evidence>
<feature type="compositionally biased region" description="Low complexity" evidence="1">
    <location>
        <begin position="19"/>
        <end position="36"/>
    </location>
</feature>
<sequence length="392" mass="43402">MAKGPYDDIVRAVLERLGASAPKAAKPTAKKAASATGRRTTRKAASVPAKPMTKAERSAANKAAWAKQKAQRDAKLAAERPAKKAKKTAEAKAKGIARGNRRASEAYGGEGVTDIKIGKAKAFFEREVDKAQRIIDATDSALLKGRDTAKIDAEIRDIKKYMEKEGYTMSPSDVRAIIAEKMRGAGLSNKRGRNRLKFVVDELKGKSFKETVEMGSRRARQQEVSTGRKITGSTPARITKKEAELQKRLVRLREQGRFDAVIKKADSKIGTPRGPRKKSGKKVVEQESSKRLRAAQEKNAKRSVVDPRVAAMSPTKRKKFLAQQKKEWKRLKGVKVSGQGMTDKQAKDTLAELGKRELPSSRVRSKPAEKREPRVWVRDKQGKLVPKKSNKK</sequence>
<feature type="compositionally biased region" description="Basic and acidic residues" evidence="1">
    <location>
        <begin position="282"/>
        <end position="305"/>
    </location>
</feature>
<accession>A0A6J5LZQ7</accession>
<feature type="compositionally biased region" description="Basic and acidic residues" evidence="1">
    <location>
        <begin position="344"/>
        <end position="359"/>
    </location>
</feature>
<evidence type="ECO:0000313" key="2">
    <source>
        <dbReference type="EMBL" id="CAB4139898.1"/>
    </source>
</evidence>
<dbReference type="EMBL" id="LR796647">
    <property type="protein sequence ID" value="CAB4156952.1"/>
    <property type="molecule type" value="Genomic_DNA"/>
</dbReference>
<feature type="region of interest" description="Disordered" evidence="1">
    <location>
        <begin position="18"/>
        <end position="108"/>
    </location>
</feature>
<reference evidence="2" key="1">
    <citation type="submission" date="2020-04" db="EMBL/GenBank/DDBJ databases">
        <authorList>
            <person name="Chiriac C."/>
            <person name="Salcher M."/>
            <person name="Ghai R."/>
            <person name="Kavagutti S V."/>
        </authorList>
    </citation>
    <scope>NUCLEOTIDE SEQUENCE</scope>
</reference>
<proteinExistence type="predicted"/>